<dbReference type="GO" id="GO:0004372">
    <property type="term" value="F:glycine hydroxymethyltransferase activity"/>
    <property type="evidence" value="ECO:0007669"/>
    <property type="project" value="UniProtKB-UniRule"/>
</dbReference>
<dbReference type="FunFam" id="3.90.1150.10:FF:000003">
    <property type="entry name" value="Serine hydroxymethyltransferase"/>
    <property type="match status" value="1"/>
</dbReference>
<keyword evidence="8 13" id="KW-0028">Amino-acid biosynthesis</keyword>
<evidence type="ECO:0000259" key="15">
    <source>
        <dbReference type="Pfam" id="PF00464"/>
    </source>
</evidence>
<evidence type="ECO:0000256" key="8">
    <source>
        <dbReference type="ARBA" id="ARBA00022605"/>
    </source>
</evidence>
<evidence type="ECO:0000256" key="10">
    <source>
        <dbReference type="ARBA" id="ARBA00022898"/>
    </source>
</evidence>
<dbReference type="HAMAP" id="MF_00051">
    <property type="entry name" value="SHMT"/>
    <property type="match status" value="1"/>
</dbReference>
<name>A0AA46A5D6_9RHOB</name>
<dbReference type="CDD" id="cd00378">
    <property type="entry name" value="SHMT"/>
    <property type="match status" value="1"/>
</dbReference>
<dbReference type="PIRSF" id="PIRSF000412">
    <property type="entry name" value="SHMT"/>
    <property type="match status" value="1"/>
</dbReference>
<sequence>MNAPTRDNGFFTEALTNRDPEIAGAIGKELGRQRDEIELIASENIVSKAVLEAQGTVLTNKYAEGYPGKRYYGGCQYVDIVENLAIERAKKLFDCEFANVQPNSGSQMNQAVFLALLKPGDTFMGLDLNSGGHLTHGSPVNMSGKWFNVLSYGVRQQDQLLDMEAVAEAARQHKPKLILAGGTAYSRIWDWAAFRKIADEVGAYLMVDMAHIAGLVAGGQHPSPLPHAHVVTTTTHKSLRGPRGGMVLTNDADIAKKINSAVFPGLQGGPLMHVIAAKAVAFGEALEPSFKDYAAQVVTNARAMADELMKGGIDIVSGGTDNHLCLADLRPKGVTGKATEAALGRAHITCNKNGVPFDPEKPFVTSGIRLGTPAGTTRGFGEAEFRLIARWIVEVVDGLAANGEEGNGATEDKVRAEVAELCARFPLYPDL</sequence>
<evidence type="ECO:0000313" key="19">
    <source>
        <dbReference type="Proteomes" id="UP001215549"/>
    </source>
</evidence>
<comment type="pathway">
    <text evidence="13">Amino-acid biosynthesis; glycine biosynthesis; glycine from L-serine: step 1/1.</text>
</comment>
<accession>A0AA46A5D6</accession>
<feature type="domain" description="Serine hydroxymethyltransferase-like" evidence="15">
    <location>
        <begin position="16"/>
        <end position="392"/>
    </location>
</feature>
<evidence type="ECO:0000256" key="2">
    <source>
        <dbReference type="ARBA" id="ARBA00001933"/>
    </source>
</evidence>
<dbReference type="SUPFAM" id="SSF53383">
    <property type="entry name" value="PLP-dependent transferases"/>
    <property type="match status" value="1"/>
</dbReference>
<dbReference type="EC" id="2.1.2.1" evidence="13"/>
<evidence type="ECO:0000256" key="3">
    <source>
        <dbReference type="ARBA" id="ARBA00004496"/>
    </source>
</evidence>
<dbReference type="Gene3D" id="3.90.1150.10">
    <property type="entry name" value="Aspartate Aminotransferase, domain 1"/>
    <property type="match status" value="1"/>
</dbReference>
<comment type="subcellular location">
    <subcellularLocation>
        <location evidence="3 13">Cytoplasm</location>
    </subcellularLocation>
</comment>
<dbReference type="GO" id="GO:0019264">
    <property type="term" value="P:glycine biosynthetic process from serine"/>
    <property type="evidence" value="ECO:0007669"/>
    <property type="project" value="UniProtKB-UniRule"/>
</dbReference>
<evidence type="ECO:0000256" key="9">
    <source>
        <dbReference type="ARBA" id="ARBA00022679"/>
    </source>
</evidence>
<evidence type="ECO:0000256" key="1">
    <source>
        <dbReference type="ARBA" id="ARBA00001528"/>
    </source>
</evidence>
<reference evidence="16 18" key="1">
    <citation type="submission" date="2017-01" db="EMBL/GenBank/DDBJ databases">
        <authorList>
            <person name="Varghese N."/>
            <person name="Submissions S."/>
        </authorList>
    </citation>
    <scope>NUCLEOTIDE SEQUENCE [LARGE SCALE GENOMIC DNA]</scope>
    <source>
        <strain evidence="16 18">DSM 18447</strain>
    </source>
</reference>
<dbReference type="GO" id="GO:0005829">
    <property type="term" value="C:cytosol"/>
    <property type="evidence" value="ECO:0007669"/>
    <property type="project" value="TreeGrafter"/>
</dbReference>
<comment type="caution">
    <text evidence="13">Lacks conserved residue(s) required for the propagation of feature annotation.</text>
</comment>
<evidence type="ECO:0000256" key="4">
    <source>
        <dbReference type="ARBA" id="ARBA00006376"/>
    </source>
</evidence>
<dbReference type="NCBIfam" id="NF000586">
    <property type="entry name" value="PRK00011.1"/>
    <property type="match status" value="1"/>
</dbReference>
<dbReference type="Proteomes" id="UP001215549">
    <property type="component" value="Chromosome"/>
</dbReference>
<evidence type="ECO:0000256" key="13">
    <source>
        <dbReference type="HAMAP-Rule" id="MF_00051"/>
    </source>
</evidence>
<dbReference type="EMBL" id="CP067140">
    <property type="protein sequence ID" value="WCR04340.1"/>
    <property type="molecule type" value="Genomic_DNA"/>
</dbReference>
<feature type="modified residue" description="N6-(pyridoxal phosphate)lysine" evidence="13 14">
    <location>
        <position position="237"/>
    </location>
</feature>
<comment type="pathway">
    <text evidence="13">One-carbon metabolism; tetrahydrofolate interconversion.</text>
</comment>
<dbReference type="InterPro" id="IPR015421">
    <property type="entry name" value="PyrdxlP-dep_Trfase_major"/>
</dbReference>
<dbReference type="Gene3D" id="3.40.640.10">
    <property type="entry name" value="Type I PLP-dependent aspartate aminotransferase-like (Major domain)"/>
    <property type="match status" value="1"/>
</dbReference>
<feature type="site" description="Plays an important role in substrate specificity" evidence="13">
    <location>
        <position position="236"/>
    </location>
</feature>
<keyword evidence="7 13" id="KW-0554">One-carbon metabolism</keyword>
<comment type="subunit">
    <text evidence="5 13">Homodimer.</text>
</comment>
<feature type="binding site" evidence="13">
    <location>
        <begin position="132"/>
        <end position="134"/>
    </location>
    <ligand>
        <name>(6S)-5,6,7,8-tetrahydrofolate</name>
        <dbReference type="ChEBI" id="CHEBI:57453"/>
    </ligand>
</feature>
<dbReference type="InterPro" id="IPR015422">
    <property type="entry name" value="PyrdxlP-dep_Trfase_small"/>
</dbReference>
<evidence type="ECO:0000313" key="17">
    <source>
        <dbReference type="EMBL" id="WCR04340.1"/>
    </source>
</evidence>
<dbReference type="PANTHER" id="PTHR11680">
    <property type="entry name" value="SERINE HYDROXYMETHYLTRANSFERASE"/>
    <property type="match status" value="1"/>
</dbReference>
<dbReference type="GO" id="GO:0030170">
    <property type="term" value="F:pyridoxal phosphate binding"/>
    <property type="evidence" value="ECO:0007669"/>
    <property type="project" value="UniProtKB-UniRule"/>
</dbReference>
<dbReference type="PROSITE" id="PS00096">
    <property type="entry name" value="SHMT"/>
    <property type="match status" value="1"/>
</dbReference>
<evidence type="ECO:0000256" key="14">
    <source>
        <dbReference type="PIRSR" id="PIRSR000412-50"/>
    </source>
</evidence>
<dbReference type="PANTHER" id="PTHR11680:SF35">
    <property type="entry name" value="SERINE HYDROXYMETHYLTRANSFERASE 1"/>
    <property type="match status" value="1"/>
</dbReference>
<feature type="binding site" evidence="13">
    <location>
        <position position="128"/>
    </location>
    <ligand>
        <name>(6S)-5,6,7,8-tetrahydrofolate</name>
        <dbReference type="ChEBI" id="CHEBI:57453"/>
    </ligand>
</feature>
<keyword evidence="10 13" id="KW-0663">Pyridoxal phosphate</keyword>
<proteinExistence type="inferred from homology"/>
<dbReference type="InterPro" id="IPR019798">
    <property type="entry name" value="Ser_HO-MeTrfase_PLP_BS"/>
</dbReference>
<dbReference type="FunFam" id="3.40.640.10:FF:000001">
    <property type="entry name" value="Serine hydroxymethyltransferase"/>
    <property type="match status" value="1"/>
</dbReference>
<dbReference type="Proteomes" id="UP000186216">
    <property type="component" value="Unassembled WGS sequence"/>
</dbReference>
<gene>
    <name evidence="13" type="primary">glyA</name>
    <name evidence="17" type="ORF">JHX88_06305</name>
    <name evidence="16" type="ORF">SAMN05421772_10525</name>
</gene>
<evidence type="ECO:0000313" key="18">
    <source>
        <dbReference type="Proteomes" id="UP000186216"/>
    </source>
</evidence>
<evidence type="ECO:0000256" key="5">
    <source>
        <dbReference type="ARBA" id="ARBA00011738"/>
    </source>
</evidence>
<dbReference type="RefSeq" id="WP_076525078.1">
    <property type="nucleotide sequence ID" value="NZ_CP067140.1"/>
</dbReference>
<keyword evidence="19" id="KW-1185">Reference proteome</keyword>
<dbReference type="InterPro" id="IPR049943">
    <property type="entry name" value="Ser_HO-MeTrfase-like"/>
</dbReference>
<keyword evidence="6 13" id="KW-0963">Cytoplasm</keyword>
<comment type="catalytic activity">
    <reaction evidence="11">
        <text>(6R)-5,10-methylene-5,6,7,8-tetrahydrofolate + D-alanine + H2O = 2-methylserine + (6S)-5,6,7,8-tetrahydrofolate</text>
        <dbReference type="Rhea" id="RHEA:10064"/>
        <dbReference type="ChEBI" id="CHEBI:15377"/>
        <dbReference type="ChEBI" id="CHEBI:15636"/>
        <dbReference type="ChEBI" id="CHEBI:57416"/>
        <dbReference type="ChEBI" id="CHEBI:57453"/>
        <dbReference type="ChEBI" id="CHEBI:58275"/>
        <dbReference type="EC" id="2.1.2.7"/>
    </reaction>
</comment>
<evidence type="ECO:0000313" key="16">
    <source>
        <dbReference type="EMBL" id="SIS79404.1"/>
    </source>
</evidence>
<evidence type="ECO:0000256" key="11">
    <source>
        <dbReference type="ARBA" id="ARBA00051216"/>
    </source>
</evidence>
<dbReference type="AlphaFoldDB" id="A0AA46A5D6"/>
<dbReference type="GO" id="GO:0050413">
    <property type="term" value="F:D-alanine 2-hydroxymethyltransferase activity"/>
    <property type="evidence" value="ECO:0007669"/>
    <property type="project" value="UniProtKB-EC"/>
</dbReference>
<comment type="catalytic activity">
    <reaction evidence="1 13">
        <text>(6R)-5,10-methylene-5,6,7,8-tetrahydrofolate + glycine + H2O = (6S)-5,6,7,8-tetrahydrofolate + L-serine</text>
        <dbReference type="Rhea" id="RHEA:15481"/>
        <dbReference type="ChEBI" id="CHEBI:15377"/>
        <dbReference type="ChEBI" id="CHEBI:15636"/>
        <dbReference type="ChEBI" id="CHEBI:33384"/>
        <dbReference type="ChEBI" id="CHEBI:57305"/>
        <dbReference type="ChEBI" id="CHEBI:57453"/>
        <dbReference type="EC" id="2.1.2.1"/>
    </reaction>
</comment>
<comment type="cofactor">
    <cofactor evidence="2 13 14">
        <name>pyridoxal 5'-phosphate</name>
        <dbReference type="ChEBI" id="CHEBI:597326"/>
    </cofactor>
</comment>
<dbReference type="EMBL" id="FTOU01000005">
    <property type="protein sequence ID" value="SIS79404.1"/>
    <property type="molecule type" value="Genomic_DNA"/>
</dbReference>
<dbReference type="GO" id="GO:0035999">
    <property type="term" value="P:tetrahydrofolate interconversion"/>
    <property type="evidence" value="ECO:0007669"/>
    <property type="project" value="UniProtKB-UniRule"/>
</dbReference>
<protein>
    <recommendedName>
        <fullName evidence="13">Serine hydroxymethyltransferase</fullName>
        <shortName evidence="13">SHMT</shortName>
        <shortName evidence="13">Serine methylase</shortName>
        <ecNumber evidence="13">2.1.2.1</ecNumber>
    </recommendedName>
</protein>
<evidence type="ECO:0000256" key="12">
    <source>
        <dbReference type="ARBA" id="ARBA00057572"/>
    </source>
</evidence>
<organism evidence="16 18">
    <name type="scientific">Paracoccus saliphilus</name>
    <dbReference type="NCBI Taxonomy" id="405559"/>
    <lineage>
        <taxon>Bacteria</taxon>
        <taxon>Pseudomonadati</taxon>
        <taxon>Pseudomonadota</taxon>
        <taxon>Alphaproteobacteria</taxon>
        <taxon>Rhodobacterales</taxon>
        <taxon>Paracoccaceae</taxon>
        <taxon>Paracoccus</taxon>
    </lineage>
</organism>
<keyword evidence="9 13" id="KW-0808">Transferase</keyword>
<reference evidence="17 19" key="2">
    <citation type="submission" date="2021-01" db="EMBL/GenBank/DDBJ databases">
        <title>Biogeographic distribution of Paracoccus.</title>
        <authorList>
            <person name="Hollensteiner J."/>
            <person name="Leineberger J."/>
            <person name="Brinkhoff T."/>
            <person name="Daniel R."/>
        </authorList>
    </citation>
    <scope>NUCLEOTIDE SEQUENCE [LARGE SCALE GENOMIC DNA]</scope>
    <source>
        <strain evidence="17 19">DSM 18447</strain>
    </source>
</reference>
<dbReference type="InterPro" id="IPR039429">
    <property type="entry name" value="SHMT-like_dom"/>
</dbReference>
<evidence type="ECO:0000256" key="7">
    <source>
        <dbReference type="ARBA" id="ARBA00022563"/>
    </source>
</evidence>
<dbReference type="InterPro" id="IPR001085">
    <property type="entry name" value="Ser_HO-MeTrfase"/>
</dbReference>
<dbReference type="InterPro" id="IPR015424">
    <property type="entry name" value="PyrdxlP-dep_Trfase"/>
</dbReference>
<comment type="function">
    <text evidence="13">Catalyzes the reversible interconversion of serine and glycine with tetrahydrofolate (THF) serving as the one-carbon carrier. This reaction serves as the major source of one-carbon groups required for the biosynthesis of purines, thymidylate, methionine, and other important biomolecules. Also exhibits THF-independent aldolase activity toward beta-hydroxyamino acids, producing glycine and aldehydes, via a retro-aldol mechanism.</text>
</comment>
<dbReference type="Pfam" id="PF00464">
    <property type="entry name" value="SHMT"/>
    <property type="match status" value="1"/>
</dbReference>
<comment type="function">
    <text evidence="12">Catalyzes the reversible interconversion of alpha-methyl-L-serine to D-alanine with tetrahydrofolate (THF) serving as the one-carbon carrier. Cannot use alpha-methyl-D-serine, L-serine, D-serine or L-alanine.</text>
</comment>
<evidence type="ECO:0000256" key="6">
    <source>
        <dbReference type="ARBA" id="ARBA00022490"/>
    </source>
</evidence>
<comment type="similarity">
    <text evidence="4 13">Belongs to the SHMT family.</text>
</comment>